<gene>
    <name evidence="1" type="ORF">SAMN02745664_101117</name>
</gene>
<dbReference type="Proteomes" id="UP000187495">
    <property type="component" value="Unassembled WGS sequence"/>
</dbReference>
<proteinExistence type="predicted"/>
<sequence>MGYYQKQSGFVLLVVLIVLLLMSVLATWLINQNAVNTSSAWLNWRQQSLFVSADTMVQSFWRLSPDELVNEAKSPQTWLNAIITTDDEMVEMTSCDGLLNFGSRQVDIRQNLTGQQSAPCGGDTVITKQWLYAKRLPQTHFLVRQWQAANITPPTAEQPDDITAQPSTWQYIHVQLFVVAMPANNGRFCQTQPMYQHQAIKCLTDNSVANAASTAEWLMVVQADNSDSEPATDSALFIKPLRSYDIRLVRE</sequence>
<evidence type="ECO:0000313" key="1">
    <source>
        <dbReference type="EMBL" id="SIR72714.1"/>
    </source>
</evidence>
<accession>A0A1N7DAE0</accession>
<dbReference type="RefSeq" id="WP_143821435.1">
    <property type="nucleotide sequence ID" value="NZ_FTNU01000001.1"/>
</dbReference>
<reference evidence="2" key="1">
    <citation type="submission" date="2017-01" db="EMBL/GenBank/DDBJ databases">
        <authorList>
            <person name="Varghese N."/>
            <person name="Submissions S."/>
        </authorList>
    </citation>
    <scope>NUCLEOTIDE SEQUENCE [LARGE SCALE GENOMIC DNA]</scope>
    <source>
        <strain evidence="2">DSM 21768</strain>
    </source>
</reference>
<dbReference type="EMBL" id="FTNU01000001">
    <property type="protein sequence ID" value="SIR72714.1"/>
    <property type="molecule type" value="Genomic_DNA"/>
</dbReference>
<organism evidence="1 2">
    <name type="scientific">Moraxella cuniculi DSM 21768</name>
    <dbReference type="NCBI Taxonomy" id="1122245"/>
    <lineage>
        <taxon>Bacteria</taxon>
        <taxon>Pseudomonadati</taxon>
        <taxon>Pseudomonadota</taxon>
        <taxon>Gammaproteobacteria</taxon>
        <taxon>Moraxellales</taxon>
        <taxon>Moraxellaceae</taxon>
        <taxon>Moraxella</taxon>
    </lineage>
</organism>
<protein>
    <submittedName>
        <fullName evidence="1">Uncharacterized protein</fullName>
    </submittedName>
</protein>
<name>A0A1N7DAE0_9GAMM</name>
<dbReference type="STRING" id="34061.B0189_00870"/>
<keyword evidence="2" id="KW-1185">Reference proteome</keyword>
<dbReference type="AlphaFoldDB" id="A0A1N7DAE0"/>
<evidence type="ECO:0000313" key="2">
    <source>
        <dbReference type="Proteomes" id="UP000187495"/>
    </source>
</evidence>